<comment type="catalytic activity">
    <reaction evidence="9 10">
        <text>guanosine(37) in tRNA + S-adenosyl-L-methionine = N(1)-methylguanosine(37) in tRNA + S-adenosyl-L-homocysteine + H(+)</text>
        <dbReference type="Rhea" id="RHEA:36899"/>
        <dbReference type="Rhea" id="RHEA-COMP:10145"/>
        <dbReference type="Rhea" id="RHEA-COMP:10147"/>
        <dbReference type="ChEBI" id="CHEBI:15378"/>
        <dbReference type="ChEBI" id="CHEBI:57856"/>
        <dbReference type="ChEBI" id="CHEBI:59789"/>
        <dbReference type="ChEBI" id="CHEBI:73542"/>
        <dbReference type="ChEBI" id="CHEBI:74269"/>
        <dbReference type="EC" id="2.1.1.228"/>
    </reaction>
</comment>
<evidence type="ECO:0000256" key="1">
    <source>
        <dbReference type="ARBA" id="ARBA00009775"/>
    </source>
</evidence>
<dbReference type="Gene3D" id="3.30.300.110">
    <property type="entry name" value="Met-10+ protein-like domains"/>
    <property type="match status" value="1"/>
</dbReference>
<evidence type="ECO:0000313" key="13">
    <source>
        <dbReference type="EMBL" id="KAF9515854.1"/>
    </source>
</evidence>
<feature type="domain" description="SAM-dependent methyltransferase TRM5/TYW2-type" evidence="12">
    <location>
        <begin position="157"/>
        <end position="461"/>
    </location>
</feature>
<sequence length="464" mass="53063">MIGRRSCFSRICHSILTRARFVQMAATIDTSPPIFRLTPGSSFDPSVFTRSIPVLAARIPAAKTTTLTKQNPLKRFVLDIPRIRSVVSDPEDPNKRLVLLRVPHKYDLPQEAQEFLDAETEKVFLHYVELDYSYWTADDILQAILPEDLGDGSPSSFTITGHLAHFNLREEYLPYKHIIGKIVLDKNKGLRTVVNKLDNIDNEFRFFKMEVLAGEPDFVVEAHESGCRFKFDFSQVYWNSRLHSEHERLVTMFNPSDVIADVFAGVGPFVVPAAKKGCAVFGNDLNPNSAKYMTQNAEENKVGNRVRVSCQDGRQFIKQVVYEAWHNPFPALVGPVKSHKQAERDDRKRRNHKLPDPSPPRRRIDHFVMNLPGTALEFLDAFRGSFASIRDEVGFGEVYNVMPMIHCHCFTRELERLRAETDIRERAENALGHGLEDVKYHFVRKVAPNKDMYCLSFRLPSSIT</sequence>
<dbReference type="PANTHER" id="PTHR23245">
    <property type="entry name" value="TRNA METHYLTRANSFERASE"/>
    <property type="match status" value="1"/>
</dbReference>
<dbReference type="Proteomes" id="UP000886523">
    <property type="component" value="Unassembled WGS sequence"/>
</dbReference>
<dbReference type="InterPro" id="IPR056744">
    <property type="entry name" value="TRM5/TYW2-like_N"/>
</dbReference>
<dbReference type="EMBL" id="MU128945">
    <property type="protein sequence ID" value="KAF9515854.1"/>
    <property type="molecule type" value="Genomic_DNA"/>
</dbReference>
<dbReference type="InterPro" id="IPR056743">
    <property type="entry name" value="TRM5-TYW2-like_MTfase"/>
</dbReference>
<dbReference type="HAMAP" id="MF_03152">
    <property type="entry name" value="TRM5"/>
    <property type="match status" value="1"/>
</dbReference>
<keyword evidence="2 10" id="KW-0963">Cytoplasm</keyword>
<keyword evidence="6 10" id="KW-0819">tRNA processing</keyword>
<evidence type="ECO:0000256" key="3">
    <source>
        <dbReference type="ARBA" id="ARBA00022603"/>
    </source>
</evidence>
<name>A0A9P6B1B4_9AGAM</name>
<feature type="binding site" evidence="10">
    <location>
        <position position="246"/>
    </location>
    <ligand>
        <name>S-adenosyl-L-methionine</name>
        <dbReference type="ChEBI" id="CHEBI:59789"/>
    </ligand>
</feature>
<dbReference type="GO" id="GO:0005634">
    <property type="term" value="C:nucleus"/>
    <property type="evidence" value="ECO:0007669"/>
    <property type="project" value="UniProtKB-SubCell"/>
</dbReference>
<keyword evidence="5 10" id="KW-0949">S-adenosyl-L-methionine</keyword>
<evidence type="ECO:0000259" key="12">
    <source>
        <dbReference type="PROSITE" id="PS51684"/>
    </source>
</evidence>
<dbReference type="GO" id="GO:0070901">
    <property type="term" value="P:mitochondrial tRNA methylation"/>
    <property type="evidence" value="ECO:0007669"/>
    <property type="project" value="TreeGrafter"/>
</dbReference>
<evidence type="ECO:0000256" key="5">
    <source>
        <dbReference type="ARBA" id="ARBA00022691"/>
    </source>
</evidence>
<keyword evidence="14" id="KW-1185">Reference proteome</keyword>
<gene>
    <name evidence="10" type="primary">TRM5</name>
    <name evidence="13" type="ORF">BS47DRAFT_1444415</name>
</gene>
<keyword evidence="8 10" id="KW-0539">Nucleus</keyword>
<evidence type="ECO:0000256" key="8">
    <source>
        <dbReference type="ARBA" id="ARBA00023242"/>
    </source>
</evidence>
<evidence type="ECO:0000256" key="7">
    <source>
        <dbReference type="ARBA" id="ARBA00023128"/>
    </source>
</evidence>
<comment type="subcellular location">
    <subcellularLocation>
        <location evidence="10">Mitochondrion matrix</location>
    </subcellularLocation>
    <subcellularLocation>
        <location evidence="10">Nucleus</location>
    </subcellularLocation>
    <subcellularLocation>
        <location evidence="10">Cytoplasm</location>
    </subcellularLocation>
    <text evidence="10">Predominantly in the mitochondria and in the nucleus.</text>
</comment>
<evidence type="ECO:0000256" key="9">
    <source>
        <dbReference type="ARBA" id="ARBA00047783"/>
    </source>
</evidence>
<dbReference type="SUPFAM" id="SSF53335">
    <property type="entry name" value="S-adenosyl-L-methionine-dependent methyltransferases"/>
    <property type="match status" value="1"/>
</dbReference>
<evidence type="ECO:0000256" key="10">
    <source>
        <dbReference type="HAMAP-Rule" id="MF_03152"/>
    </source>
</evidence>
<evidence type="ECO:0000256" key="11">
    <source>
        <dbReference type="SAM" id="MobiDB-lite"/>
    </source>
</evidence>
<evidence type="ECO:0000313" key="14">
    <source>
        <dbReference type="Proteomes" id="UP000886523"/>
    </source>
</evidence>
<evidence type="ECO:0000256" key="6">
    <source>
        <dbReference type="ARBA" id="ARBA00022694"/>
    </source>
</evidence>
<dbReference type="GO" id="GO:0002939">
    <property type="term" value="P:tRNA N1-guanine methylation"/>
    <property type="evidence" value="ECO:0007669"/>
    <property type="project" value="TreeGrafter"/>
</dbReference>
<dbReference type="PANTHER" id="PTHR23245:SF36">
    <property type="entry name" value="TRNA (GUANINE(37)-N1)-METHYLTRANSFERASE"/>
    <property type="match status" value="1"/>
</dbReference>
<dbReference type="AlphaFoldDB" id="A0A9P6B1B4"/>
<organism evidence="13 14">
    <name type="scientific">Hydnum rufescens UP504</name>
    <dbReference type="NCBI Taxonomy" id="1448309"/>
    <lineage>
        <taxon>Eukaryota</taxon>
        <taxon>Fungi</taxon>
        <taxon>Dikarya</taxon>
        <taxon>Basidiomycota</taxon>
        <taxon>Agaricomycotina</taxon>
        <taxon>Agaricomycetes</taxon>
        <taxon>Cantharellales</taxon>
        <taxon>Hydnaceae</taxon>
        <taxon>Hydnum</taxon>
    </lineage>
</organism>
<dbReference type="CDD" id="cd02440">
    <property type="entry name" value="AdoMet_MTases"/>
    <property type="match status" value="1"/>
</dbReference>
<dbReference type="EC" id="2.1.1.228" evidence="10"/>
<comment type="caution">
    <text evidence="13">The sequence shown here is derived from an EMBL/GenBank/DDBJ whole genome shotgun (WGS) entry which is preliminary data.</text>
</comment>
<feature type="binding site" evidence="10">
    <location>
        <begin position="312"/>
        <end position="313"/>
    </location>
    <ligand>
        <name>S-adenosyl-L-methionine</name>
        <dbReference type="ChEBI" id="CHEBI:59789"/>
    </ligand>
</feature>
<keyword evidence="3 10" id="KW-0489">Methyltransferase</keyword>
<feature type="region of interest" description="Disordered" evidence="11">
    <location>
        <begin position="336"/>
        <end position="363"/>
    </location>
</feature>
<feature type="binding site" evidence="10">
    <location>
        <begin position="284"/>
        <end position="285"/>
    </location>
    <ligand>
        <name>S-adenosyl-L-methionine</name>
        <dbReference type="ChEBI" id="CHEBI:59789"/>
    </ligand>
</feature>
<comment type="similarity">
    <text evidence="1">Belongs to the class I-like SAM-binding methyltransferase superfamily. TRM5/TYW2 family.</text>
</comment>
<comment type="similarity">
    <text evidence="10">Belongs to the TRM5 / TYW2 family.</text>
</comment>
<dbReference type="Gene3D" id="3.40.50.150">
    <property type="entry name" value="Vaccinia Virus protein VP39"/>
    <property type="match status" value="1"/>
</dbReference>
<dbReference type="FunFam" id="3.30.300.110:FF:000001">
    <property type="entry name" value="tRNA (guanine(37)-N1)-methyltransferase"/>
    <property type="match status" value="1"/>
</dbReference>
<keyword evidence="7 10" id="KW-0496">Mitochondrion</keyword>
<evidence type="ECO:0000256" key="4">
    <source>
        <dbReference type="ARBA" id="ARBA00022679"/>
    </source>
</evidence>
<evidence type="ECO:0000256" key="2">
    <source>
        <dbReference type="ARBA" id="ARBA00022490"/>
    </source>
</evidence>
<feature type="binding site" evidence="10">
    <location>
        <position position="370"/>
    </location>
    <ligand>
        <name>S-adenosyl-L-methionine</name>
        <dbReference type="ChEBI" id="CHEBI:59789"/>
    </ligand>
</feature>
<dbReference type="GO" id="GO:0052906">
    <property type="term" value="F:tRNA (guanine(37)-N1)-methyltransferase activity"/>
    <property type="evidence" value="ECO:0007669"/>
    <property type="project" value="UniProtKB-UniRule"/>
</dbReference>
<dbReference type="Pfam" id="PF25133">
    <property type="entry name" value="TYW2_N_2"/>
    <property type="match status" value="1"/>
</dbReference>
<dbReference type="GO" id="GO:0005759">
    <property type="term" value="C:mitochondrial matrix"/>
    <property type="evidence" value="ECO:0007669"/>
    <property type="project" value="UniProtKB-SubCell"/>
</dbReference>
<accession>A0A9P6B1B4</accession>
<dbReference type="Pfam" id="PF02475">
    <property type="entry name" value="TRM5-TYW2_MTfase"/>
    <property type="match status" value="1"/>
</dbReference>
<dbReference type="InterPro" id="IPR029063">
    <property type="entry name" value="SAM-dependent_MTases_sf"/>
</dbReference>
<protein>
    <recommendedName>
        <fullName evidence="10">tRNA (guanine(37)-N1)-methyltransferase</fullName>
        <ecNumber evidence="10">2.1.1.228</ecNumber>
    </recommendedName>
    <alternativeName>
        <fullName evidence="10">M1G-methyltransferase</fullName>
    </alternativeName>
    <alternativeName>
        <fullName evidence="10">tRNA [GM37] methyltransferase</fullName>
    </alternativeName>
    <alternativeName>
        <fullName evidence="10">tRNA methyltransferase 5</fullName>
    </alternativeName>
</protein>
<keyword evidence="4 10" id="KW-0808">Transferase</keyword>
<dbReference type="OrthoDB" id="408788at2759"/>
<reference evidence="13" key="1">
    <citation type="journal article" date="2020" name="Nat. Commun.">
        <title>Large-scale genome sequencing of mycorrhizal fungi provides insights into the early evolution of symbiotic traits.</title>
        <authorList>
            <person name="Miyauchi S."/>
            <person name="Kiss E."/>
            <person name="Kuo A."/>
            <person name="Drula E."/>
            <person name="Kohler A."/>
            <person name="Sanchez-Garcia M."/>
            <person name="Morin E."/>
            <person name="Andreopoulos B."/>
            <person name="Barry K.W."/>
            <person name="Bonito G."/>
            <person name="Buee M."/>
            <person name="Carver A."/>
            <person name="Chen C."/>
            <person name="Cichocki N."/>
            <person name="Clum A."/>
            <person name="Culley D."/>
            <person name="Crous P.W."/>
            <person name="Fauchery L."/>
            <person name="Girlanda M."/>
            <person name="Hayes R.D."/>
            <person name="Keri Z."/>
            <person name="LaButti K."/>
            <person name="Lipzen A."/>
            <person name="Lombard V."/>
            <person name="Magnuson J."/>
            <person name="Maillard F."/>
            <person name="Murat C."/>
            <person name="Nolan M."/>
            <person name="Ohm R.A."/>
            <person name="Pangilinan J."/>
            <person name="Pereira M.F."/>
            <person name="Perotto S."/>
            <person name="Peter M."/>
            <person name="Pfister S."/>
            <person name="Riley R."/>
            <person name="Sitrit Y."/>
            <person name="Stielow J.B."/>
            <person name="Szollosi G."/>
            <person name="Zifcakova L."/>
            <person name="Stursova M."/>
            <person name="Spatafora J.W."/>
            <person name="Tedersoo L."/>
            <person name="Vaario L.M."/>
            <person name="Yamada A."/>
            <person name="Yan M."/>
            <person name="Wang P."/>
            <person name="Xu J."/>
            <person name="Bruns T."/>
            <person name="Baldrian P."/>
            <person name="Vilgalys R."/>
            <person name="Dunand C."/>
            <person name="Henrissat B."/>
            <person name="Grigoriev I.V."/>
            <person name="Hibbett D."/>
            <person name="Nagy L.G."/>
            <person name="Martin F.M."/>
        </authorList>
    </citation>
    <scope>NUCLEOTIDE SEQUENCE</scope>
    <source>
        <strain evidence="13">UP504</strain>
    </source>
</reference>
<comment type="function">
    <text evidence="10">Specifically methylates the N1 position of guanosine-37 in various cytoplasmic and mitochondrial tRNAs. Methylation is not dependent on the nature of the nucleoside 5' of the target nucleoside. This is the first step in the biosynthesis of wybutosine (yW), a modified base adjacent to the anticodon of tRNAs and required for accurate decoding.</text>
</comment>
<dbReference type="PROSITE" id="PS51684">
    <property type="entry name" value="SAM_MT_TRM5_TYW2"/>
    <property type="match status" value="1"/>
</dbReference>
<proteinExistence type="inferred from homology"/>
<dbReference type="InterPro" id="IPR025792">
    <property type="entry name" value="tRNA_Gua_MeTrfase_euk"/>
</dbReference>
<comment type="subunit">
    <text evidence="10">Monomer.</text>
</comment>
<dbReference type="InterPro" id="IPR030382">
    <property type="entry name" value="MeTrfase_TRM5/TYW2"/>
</dbReference>